<name>A0ABV7L6T5_9PROT</name>
<evidence type="ECO:0000313" key="13">
    <source>
        <dbReference type="Proteomes" id="UP001595528"/>
    </source>
</evidence>
<evidence type="ECO:0000313" key="12">
    <source>
        <dbReference type="EMBL" id="MFC3230083.1"/>
    </source>
</evidence>
<evidence type="ECO:0000256" key="5">
    <source>
        <dbReference type="ARBA" id="ARBA00022857"/>
    </source>
</evidence>
<evidence type="ECO:0000256" key="7">
    <source>
        <dbReference type="ARBA" id="ARBA00023157"/>
    </source>
</evidence>
<evidence type="ECO:0000256" key="6">
    <source>
        <dbReference type="ARBA" id="ARBA00023002"/>
    </source>
</evidence>
<evidence type="ECO:0000256" key="2">
    <source>
        <dbReference type="ARBA" id="ARBA00007532"/>
    </source>
</evidence>
<dbReference type="PRINTS" id="PR00368">
    <property type="entry name" value="FADPNR"/>
</dbReference>
<comment type="similarity">
    <text evidence="2 9">Belongs to the class-I pyridine nucleotide-disulfide oxidoreductase family.</text>
</comment>
<dbReference type="Gene3D" id="3.50.50.60">
    <property type="entry name" value="FAD/NAD(P)-binding domain"/>
    <property type="match status" value="2"/>
</dbReference>
<keyword evidence="3 9" id="KW-0285">Flavoprotein</keyword>
<reference evidence="13" key="1">
    <citation type="journal article" date="2019" name="Int. J. Syst. Evol. Microbiol.">
        <title>The Global Catalogue of Microorganisms (GCM) 10K type strain sequencing project: providing services to taxonomists for standard genome sequencing and annotation.</title>
        <authorList>
            <consortium name="The Broad Institute Genomics Platform"/>
            <consortium name="The Broad Institute Genome Sequencing Center for Infectious Disease"/>
            <person name="Wu L."/>
            <person name="Ma J."/>
        </authorList>
    </citation>
    <scope>NUCLEOTIDE SEQUENCE [LARGE SCALE GENOMIC DNA]</scope>
    <source>
        <strain evidence="13">KCTC 42964</strain>
    </source>
</reference>
<dbReference type="PANTHER" id="PTHR43014:SF2">
    <property type="entry name" value="MERCURIC REDUCTASE"/>
    <property type="match status" value="1"/>
</dbReference>
<dbReference type="Pfam" id="PF02852">
    <property type="entry name" value="Pyr_redox_dim"/>
    <property type="match status" value="1"/>
</dbReference>
<dbReference type="Pfam" id="PF07992">
    <property type="entry name" value="Pyr_redox_2"/>
    <property type="match status" value="1"/>
</dbReference>
<dbReference type="InterPro" id="IPR012999">
    <property type="entry name" value="Pyr_OxRdtase_I_AS"/>
</dbReference>
<keyword evidence="7" id="KW-1015">Disulfide bond</keyword>
<protein>
    <submittedName>
        <fullName evidence="12">Dihydrolipoyl dehydrogenase family protein</fullName>
        <ecNumber evidence="12">1.-.-.-</ecNumber>
    </submittedName>
</protein>
<dbReference type="InterPro" id="IPR004099">
    <property type="entry name" value="Pyr_nucl-diS_OxRdtase_dimer"/>
</dbReference>
<dbReference type="GO" id="GO:0016491">
    <property type="term" value="F:oxidoreductase activity"/>
    <property type="evidence" value="ECO:0007669"/>
    <property type="project" value="UniProtKB-KW"/>
</dbReference>
<evidence type="ECO:0000256" key="8">
    <source>
        <dbReference type="ARBA" id="ARBA00023284"/>
    </source>
</evidence>
<dbReference type="SUPFAM" id="SSF55424">
    <property type="entry name" value="FAD/NAD-linked reductases, dimerisation (C-terminal) domain"/>
    <property type="match status" value="1"/>
</dbReference>
<keyword evidence="13" id="KW-1185">Reference proteome</keyword>
<evidence type="ECO:0000256" key="3">
    <source>
        <dbReference type="ARBA" id="ARBA00022630"/>
    </source>
</evidence>
<dbReference type="Proteomes" id="UP001595528">
    <property type="component" value="Unassembled WGS sequence"/>
</dbReference>
<keyword evidence="5" id="KW-0521">NADP</keyword>
<organism evidence="12 13">
    <name type="scientific">Marinibaculum pumilum</name>
    <dbReference type="NCBI Taxonomy" id="1766165"/>
    <lineage>
        <taxon>Bacteria</taxon>
        <taxon>Pseudomonadati</taxon>
        <taxon>Pseudomonadota</taxon>
        <taxon>Alphaproteobacteria</taxon>
        <taxon>Rhodospirillales</taxon>
        <taxon>Rhodospirillaceae</taxon>
        <taxon>Marinibaculum</taxon>
    </lineage>
</organism>
<evidence type="ECO:0000259" key="11">
    <source>
        <dbReference type="Pfam" id="PF07992"/>
    </source>
</evidence>
<evidence type="ECO:0000256" key="9">
    <source>
        <dbReference type="RuleBase" id="RU003691"/>
    </source>
</evidence>
<dbReference type="InterPro" id="IPR036188">
    <property type="entry name" value="FAD/NAD-bd_sf"/>
</dbReference>
<evidence type="ECO:0000256" key="4">
    <source>
        <dbReference type="ARBA" id="ARBA00022827"/>
    </source>
</evidence>
<feature type="domain" description="FAD/NAD(P)-binding" evidence="11">
    <location>
        <begin position="20"/>
        <end position="335"/>
    </location>
</feature>
<proteinExistence type="inferred from homology"/>
<dbReference type="InterPro" id="IPR016156">
    <property type="entry name" value="FAD/NAD-linked_Rdtase_dimer_sf"/>
</dbReference>
<dbReference type="InterPro" id="IPR023753">
    <property type="entry name" value="FAD/NAD-binding_dom"/>
</dbReference>
<comment type="cofactor">
    <cofactor evidence="1">
        <name>FAD</name>
        <dbReference type="ChEBI" id="CHEBI:57692"/>
    </cofactor>
</comment>
<dbReference type="PANTHER" id="PTHR43014">
    <property type="entry name" value="MERCURIC REDUCTASE"/>
    <property type="match status" value="1"/>
</dbReference>
<keyword evidence="6 9" id="KW-0560">Oxidoreductase</keyword>
<dbReference type="PIRSF" id="PIRSF000350">
    <property type="entry name" value="Mercury_reductase_MerA"/>
    <property type="match status" value="1"/>
</dbReference>
<dbReference type="SUPFAM" id="SSF51905">
    <property type="entry name" value="FAD/NAD(P)-binding domain"/>
    <property type="match status" value="1"/>
</dbReference>
<keyword evidence="8 9" id="KW-0676">Redox-active center</keyword>
<dbReference type="EMBL" id="JBHRTR010000036">
    <property type="protein sequence ID" value="MFC3230083.1"/>
    <property type="molecule type" value="Genomic_DNA"/>
</dbReference>
<keyword evidence="4 9" id="KW-0274">FAD</keyword>
<accession>A0ABV7L6T5</accession>
<dbReference type="RefSeq" id="WP_379904914.1">
    <property type="nucleotide sequence ID" value="NZ_JBHRTR010000036.1"/>
</dbReference>
<feature type="domain" description="Pyridine nucleotide-disulphide oxidoreductase dimerisation" evidence="10">
    <location>
        <begin position="358"/>
        <end position="465"/>
    </location>
</feature>
<dbReference type="PROSITE" id="PS00076">
    <property type="entry name" value="PYRIDINE_REDOX_1"/>
    <property type="match status" value="1"/>
</dbReference>
<dbReference type="Gene3D" id="3.30.390.30">
    <property type="match status" value="1"/>
</dbReference>
<sequence length="490" mass="51237">MSAVRSAGPHVATAGPIDCDICVVGAGAAGLSVASAAAMLGARTVLVERGAMGGDCLNVGCVPSKALLAAARMAHAWQDAEALGIRYQPPVVDFPAVMRHVHGVIDGIAPHDSVARYRAMGVDVLQGTARFTGRDRLRVAFATGGAEREVTARRFVIATGGRPAVPPIPGLDEVPYLTNESLFDLAELPSHLVILGGGPIGLEMAQAFRRLGAAVTVVEAAQALGRDDPELAAVVLASLRRDGVVLRQGAAAERVAAGAAGIEVHLSGGSAPVTGSHLLVAVGRRPNVEALGLDLAGVESGPRGIQVDRRLRTANRRIFAIGDVAGGPQFTHVGGYHAGIVIRNALFRIPARTDHDTMPWVTYTEPELAWVGLSETAARERAGRIRILRWPYAENDRARAERQTAGLIKVVTDAKGRILGAGVAGAHAGEVVQPWVLAVQRGMKIGAFAGAVLPYPTYGEVGKRAAGAYYMPKLFSPLTRKLVGLLLRLP</sequence>
<dbReference type="PRINTS" id="PR00411">
    <property type="entry name" value="PNDRDTASEI"/>
</dbReference>
<comment type="caution">
    <text evidence="12">The sequence shown here is derived from an EMBL/GenBank/DDBJ whole genome shotgun (WGS) entry which is preliminary data.</text>
</comment>
<dbReference type="InterPro" id="IPR001100">
    <property type="entry name" value="Pyr_nuc-diS_OxRdtase"/>
</dbReference>
<evidence type="ECO:0000259" key="10">
    <source>
        <dbReference type="Pfam" id="PF02852"/>
    </source>
</evidence>
<dbReference type="EC" id="1.-.-.-" evidence="12"/>
<evidence type="ECO:0000256" key="1">
    <source>
        <dbReference type="ARBA" id="ARBA00001974"/>
    </source>
</evidence>
<gene>
    <name evidence="12" type="ORF">ACFOGJ_22725</name>
</gene>